<gene>
    <name evidence="2" type="ORF">PGSY75_0704100</name>
</gene>
<accession>A0A151LPV1</accession>
<dbReference type="VEuPathDB" id="PlasmoDB:PGABG01_0702700"/>
<dbReference type="RefSeq" id="XP_018642412.1">
    <property type="nucleotide sequence ID" value="XM_018784911.1"/>
</dbReference>
<sequence>KICEKNKDAYNKNTLMKKKSSNSHIKESIQEDKKKQNKTNNNSKKKNNINIDNHFDQHKNIQKKLTKQKKSLIEPQKLLAAIEKFKNHKKSLQLDNNINENDILRNENKNKMLSKQNYLCNVINSDDDTSENMFVYATK</sequence>
<dbReference type="VEuPathDB" id="PlasmoDB:PGSY75_0704100"/>
<dbReference type="Proteomes" id="UP000076004">
    <property type="component" value="Unassembled WGS sequence"/>
</dbReference>
<evidence type="ECO:0000313" key="2">
    <source>
        <dbReference type="EMBL" id="KYO01208.1"/>
    </source>
</evidence>
<feature type="compositionally biased region" description="Basic and acidic residues" evidence="1">
    <location>
        <begin position="24"/>
        <end position="34"/>
    </location>
</feature>
<evidence type="ECO:0000313" key="3">
    <source>
        <dbReference type="Proteomes" id="UP000076004"/>
    </source>
</evidence>
<feature type="non-terminal residue" evidence="2">
    <location>
        <position position="1"/>
    </location>
</feature>
<reference evidence="2 3" key="1">
    <citation type="journal article" date="2016" name="Nat. Commun.">
        <title>Genomes of cryptic chimpanzee Plasmodium species reveal key evolutionary events leading to human malaria.</title>
        <authorList>
            <person name="Sundararaman S.A."/>
            <person name="Plenderleith L.J."/>
            <person name="Liu W."/>
            <person name="Loy D.E."/>
            <person name="Learn G.H."/>
            <person name="Li Y."/>
            <person name="Shaw K.S."/>
            <person name="Ayouba A."/>
            <person name="Peeters M."/>
            <person name="Speede S."/>
            <person name="Shaw G.M."/>
            <person name="Bushman F.D."/>
            <person name="Brisson D."/>
            <person name="Rayner J.C."/>
            <person name="Sharp P.M."/>
            <person name="Hahn B.H."/>
        </authorList>
    </citation>
    <scope>NUCLEOTIDE SEQUENCE [LARGE SCALE GENOMIC DNA]</scope>
    <source>
        <strain evidence="2 3">SY75</strain>
    </source>
</reference>
<dbReference type="KEGG" id="pgab:PGSY75_0704100"/>
<organism evidence="2 3">
    <name type="scientific">Plasmodium gaboni</name>
    <dbReference type="NCBI Taxonomy" id="647221"/>
    <lineage>
        <taxon>Eukaryota</taxon>
        <taxon>Sar</taxon>
        <taxon>Alveolata</taxon>
        <taxon>Apicomplexa</taxon>
        <taxon>Aconoidasida</taxon>
        <taxon>Haemosporida</taxon>
        <taxon>Plasmodiidae</taxon>
        <taxon>Plasmodium</taxon>
        <taxon>Plasmodium (Laverania)</taxon>
    </lineage>
</organism>
<comment type="caution">
    <text evidence="2">The sequence shown here is derived from an EMBL/GenBank/DDBJ whole genome shotgun (WGS) entry which is preliminary data.</text>
</comment>
<dbReference type="AlphaFoldDB" id="A0A151LPV1"/>
<evidence type="ECO:0000256" key="1">
    <source>
        <dbReference type="SAM" id="MobiDB-lite"/>
    </source>
</evidence>
<feature type="compositionally biased region" description="Basic and acidic residues" evidence="1">
    <location>
        <begin position="1"/>
        <end position="10"/>
    </location>
</feature>
<dbReference type="GeneID" id="29775515"/>
<dbReference type="EMBL" id="LVLB01000008">
    <property type="protein sequence ID" value="KYO01208.1"/>
    <property type="molecule type" value="Genomic_DNA"/>
</dbReference>
<name>A0A151LPV1_9APIC</name>
<protein>
    <submittedName>
        <fullName evidence="2">Putative membrane protein</fullName>
    </submittedName>
</protein>
<proteinExistence type="predicted"/>
<feature type="region of interest" description="Disordered" evidence="1">
    <location>
        <begin position="1"/>
        <end position="56"/>
    </location>
</feature>